<name>A0A5C3DQS9_9BASI</name>
<accession>A0A5C3DQS9</accession>
<feature type="compositionally biased region" description="Acidic residues" evidence="1">
    <location>
        <begin position="334"/>
        <end position="351"/>
    </location>
</feature>
<dbReference type="InterPro" id="IPR050600">
    <property type="entry name" value="SETD3_SETD6_MTase"/>
</dbReference>
<keyword evidence="2" id="KW-0808">Transferase</keyword>
<gene>
    <name evidence="2" type="ORF">UTRI_00094</name>
</gene>
<reference evidence="2 3" key="1">
    <citation type="submission" date="2018-03" db="EMBL/GenBank/DDBJ databases">
        <authorList>
            <person name="Guldener U."/>
        </authorList>
    </citation>
    <scope>NUCLEOTIDE SEQUENCE [LARGE SCALE GENOMIC DNA]</scope>
    <source>
        <strain evidence="2 3">NBRC100155</strain>
    </source>
</reference>
<dbReference type="GO" id="GO:0032259">
    <property type="term" value="P:methylation"/>
    <property type="evidence" value="ECO:0007669"/>
    <property type="project" value="UniProtKB-KW"/>
</dbReference>
<keyword evidence="3" id="KW-1185">Reference proteome</keyword>
<evidence type="ECO:0000313" key="3">
    <source>
        <dbReference type="Proteomes" id="UP000324022"/>
    </source>
</evidence>
<proteinExistence type="predicted"/>
<evidence type="ECO:0000256" key="1">
    <source>
        <dbReference type="SAM" id="MobiDB-lite"/>
    </source>
</evidence>
<feature type="region of interest" description="Disordered" evidence="1">
    <location>
        <begin position="1"/>
        <end position="52"/>
    </location>
</feature>
<feature type="region of interest" description="Disordered" evidence="1">
    <location>
        <begin position="323"/>
        <end position="400"/>
    </location>
</feature>
<feature type="compositionally biased region" description="Acidic residues" evidence="1">
    <location>
        <begin position="500"/>
        <end position="511"/>
    </location>
</feature>
<dbReference type="CDD" id="cd10527">
    <property type="entry name" value="SET_LSMT"/>
    <property type="match status" value="1"/>
</dbReference>
<feature type="compositionally biased region" description="Polar residues" evidence="1">
    <location>
        <begin position="25"/>
        <end position="52"/>
    </location>
</feature>
<dbReference type="PANTHER" id="PTHR13271">
    <property type="entry name" value="UNCHARACTERIZED PUTATIVE METHYLTRANSFERASE"/>
    <property type="match status" value="1"/>
</dbReference>
<evidence type="ECO:0000313" key="2">
    <source>
        <dbReference type="EMBL" id="SPO20618.1"/>
    </source>
</evidence>
<dbReference type="Gene3D" id="3.90.1410.10">
    <property type="entry name" value="set domain protein methyltransferase, domain 1"/>
    <property type="match status" value="1"/>
</dbReference>
<dbReference type="GO" id="GO:0016279">
    <property type="term" value="F:protein-lysine N-methyltransferase activity"/>
    <property type="evidence" value="ECO:0007669"/>
    <property type="project" value="TreeGrafter"/>
</dbReference>
<feature type="compositionally biased region" description="Acidic residues" evidence="1">
    <location>
        <begin position="375"/>
        <end position="400"/>
    </location>
</feature>
<dbReference type="Proteomes" id="UP000324022">
    <property type="component" value="Unassembled WGS sequence"/>
</dbReference>
<dbReference type="PANTHER" id="PTHR13271:SF34">
    <property type="entry name" value="N-LYSINE METHYLTRANSFERASE SETD6"/>
    <property type="match status" value="1"/>
</dbReference>
<keyword evidence="2" id="KW-0489">Methyltransferase</keyword>
<dbReference type="AlphaFoldDB" id="A0A5C3DQS9"/>
<feature type="compositionally biased region" description="Basic residues" evidence="1">
    <location>
        <begin position="13"/>
        <end position="24"/>
    </location>
</feature>
<dbReference type="SUPFAM" id="SSF82199">
    <property type="entry name" value="SET domain"/>
    <property type="match status" value="2"/>
</dbReference>
<dbReference type="OrthoDB" id="441812at2759"/>
<sequence length="700" mass="78096">MSDASTSYVLPRASKRQRLQRHPQSRSASASETSNTPATSCSPGPTSSISNPSQPATLCRFLKWCTSQNISISTSLDLRYAGDHTSWSISCHARSPILNDTVIATIPKTAVLSRKTSALSPLLKGKYLSDSHEIVGLELALCLLYERCLGPKSAFEPFLSILPRLPVPLPFLREFSPSSSSSLSNSPWRWITGTEALRIDTRASYSYLASTTSSTWTYDHDYGMCKSKALAYFFDVAIPVLSRSSLFDKTQKEHLDGLERAFLTAYTHVSSRDFIVDTFHGVGLVPVADLFNHAETHTVQFESDQDVCEVCGTAMVTGHEEGLCRQSKVKSGDVSDEENEEEAGEESDDDAENQHVDELTSEDIEAPNPSKNVDQDVDQVEASNDESVSETDEEDPEYNDTLDMRTLHPIASDQEIYNTYGPLSNALLLTRYGFCLDTETDMERYTVDLRFHGERNSFLAAFLGSNTSASRRFKKADEVSVVFEAVLSLVAEQFPKSEDENSEDQDEEEENHLDPEQETQNRGIDNLYRLESLFSLTSNWATSTLTSLFHDSSSASEPIDEDLIDRDQISPLFLSSTGRISIPLFILTYLMHCIFSDSRWNSHRKPSSLSSLTNIFQSSSNFDQNNSLVQASLTTLHTFCTARLEDLHLTKHLEEGLNLLRPEQTQVEYIEKACIHHAYQEHAALHSALASLDELIITTT</sequence>
<organism evidence="2 3">
    <name type="scientific">Ustilago trichophora</name>
    <dbReference type="NCBI Taxonomy" id="86804"/>
    <lineage>
        <taxon>Eukaryota</taxon>
        <taxon>Fungi</taxon>
        <taxon>Dikarya</taxon>
        <taxon>Basidiomycota</taxon>
        <taxon>Ustilaginomycotina</taxon>
        <taxon>Ustilaginomycetes</taxon>
        <taxon>Ustilaginales</taxon>
        <taxon>Ustilaginaceae</taxon>
        <taxon>Ustilago</taxon>
    </lineage>
</organism>
<dbReference type="GO" id="GO:0005634">
    <property type="term" value="C:nucleus"/>
    <property type="evidence" value="ECO:0007669"/>
    <property type="project" value="TreeGrafter"/>
</dbReference>
<feature type="region of interest" description="Disordered" evidence="1">
    <location>
        <begin position="494"/>
        <end position="521"/>
    </location>
</feature>
<dbReference type="EMBL" id="OOIN01000002">
    <property type="protein sequence ID" value="SPO20618.1"/>
    <property type="molecule type" value="Genomic_DNA"/>
</dbReference>
<protein>
    <submittedName>
        <fullName evidence="2">Related to RKM3 - ribosomal lysine methyltransferase</fullName>
    </submittedName>
</protein>
<dbReference type="InterPro" id="IPR046341">
    <property type="entry name" value="SET_dom_sf"/>
</dbReference>